<proteinExistence type="predicted"/>
<sequence>MLRGMGDFLGIRRKAAYAALPPERNDRSADVRELPELVGTAPRGMPDASLAGRSNVIAVHPGETR</sequence>
<protein>
    <submittedName>
        <fullName evidence="2">Uncharacterized protein</fullName>
    </submittedName>
</protein>
<keyword evidence="3" id="KW-1185">Reference proteome</keyword>
<comment type="caution">
    <text evidence="2">The sequence shown here is derived from an EMBL/GenBank/DDBJ whole genome shotgun (WGS) entry which is preliminary data.</text>
</comment>
<gene>
    <name evidence="2" type="ORF">GCM10009105_21980</name>
</gene>
<dbReference type="EMBL" id="BAAAEU010000010">
    <property type="protein sequence ID" value="GAA0715998.1"/>
    <property type="molecule type" value="Genomic_DNA"/>
</dbReference>
<accession>A0ABP3TQM7</accession>
<evidence type="ECO:0000313" key="2">
    <source>
        <dbReference type="EMBL" id="GAA0715998.1"/>
    </source>
</evidence>
<evidence type="ECO:0000256" key="1">
    <source>
        <dbReference type="SAM" id="MobiDB-lite"/>
    </source>
</evidence>
<feature type="region of interest" description="Disordered" evidence="1">
    <location>
        <begin position="39"/>
        <end position="65"/>
    </location>
</feature>
<dbReference type="Proteomes" id="UP001501523">
    <property type="component" value="Unassembled WGS sequence"/>
</dbReference>
<reference evidence="3" key="1">
    <citation type="journal article" date="2019" name="Int. J. Syst. Evol. Microbiol.">
        <title>The Global Catalogue of Microorganisms (GCM) 10K type strain sequencing project: providing services to taxonomists for standard genome sequencing and annotation.</title>
        <authorList>
            <consortium name="The Broad Institute Genomics Platform"/>
            <consortium name="The Broad Institute Genome Sequencing Center for Infectious Disease"/>
            <person name="Wu L."/>
            <person name="Ma J."/>
        </authorList>
    </citation>
    <scope>NUCLEOTIDE SEQUENCE [LARGE SCALE GENOMIC DNA]</scope>
    <source>
        <strain evidence="3">JCM 15421</strain>
    </source>
</reference>
<organism evidence="2 3">
    <name type="scientific">Dokdonella soli</name>
    <dbReference type="NCBI Taxonomy" id="529810"/>
    <lineage>
        <taxon>Bacteria</taxon>
        <taxon>Pseudomonadati</taxon>
        <taxon>Pseudomonadota</taxon>
        <taxon>Gammaproteobacteria</taxon>
        <taxon>Lysobacterales</taxon>
        <taxon>Rhodanobacteraceae</taxon>
        <taxon>Dokdonella</taxon>
    </lineage>
</organism>
<name>A0ABP3TQM7_9GAMM</name>
<evidence type="ECO:0000313" key="3">
    <source>
        <dbReference type="Proteomes" id="UP001501523"/>
    </source>
</evidence>